<sequence>MKTLAQIRQEQKAVKKIIFFTTLIVILLSIMAQGCQETCDIPTYISYEPVYAPINEVRVTADYISPQELDAPGKIYFKDNHIFISEINKGIHVINNTNPSNPIKIGFINLPGNKDLAAKGDFLYADNYMDLVILDISDKSNIMEVNRLENVFDQYYYIDSEMGVMIDYNVVEREYDVACGEDMRFTDSWGREFDVSLSSTQASSAGAGIGGSMARFTIASDYLYTINEYQMKLFDIKTLDSPIQGNTIDLGWGIETIFPYQGNLFLGAQSGMHIYDNSNPALPTHLSTYEHINACDPVAVQGQYAYVTLRSGTECQNFTNQLDVIDISDLSNPSLVISHQMLNPHGLGLNGDCLFIAEGDQGLKLYNANDPLKIHENLIKHHKNVNAFDVIPLDGTLLMVGEDGFYQYAYDCQDKLQLLSNIKF</sequence>
<dbReference type="PROSITE" id="PS51257">
    <property type="entry name" value="PROKAR_LIPOPROTEIN"/>
    <property type="match status" value="1"/>
</dbReference>
<dbReference type="RefSeq" id="WP_262311212.1">
    <property type="nucleotide sequence ID" value="NZ_CP106679.1"/>
</dbReference>
<proteinExistence type="predicted"/>
<dbReference type="EMBL" id="CP106679">
    <property type="protein sequence ID" value="UXP33786.1"/>
    <property type="molecule type" value="Genomic_DNA"/>
</dbReference>
<name>A0ABY6CTD8_9BACT</name>
<evidence type="ECO:0008006" key="3">
    <source>
        <dbReference type="Google" id="ProtNLM"/>
    </source>
</evidence>
<evidence type="ECO:0000313" key="1">
    <source>
        <dbReference type="EMBL" id="UXP33786.1"/>
    </source>
</evidence>
<dbReference type="Pfam" id="PF08309">
    <property type="entry name" value="LVIVD"/>
    <property type="match status" value="2"/>
</dbReference>
<reference evidence="1" key="1">
    <citation type="submission" date="2022-09" db="EMBL/GenBank/DDBJ databases">
        <title>Comparative genomics and taxonomic characterization of three novel marine species of genus Reichenbachiella exhibiting antioxidant and polysaccharide degradation activities.</title>
        <authorList>
            <person name="Muhammad N."/>
            <person name="Lee Y.-J."/>
            <person name="Ko J."/>
            <person name="Kim S.-G."/>
        </authorList>
    </citation>
    <scope>NUCLEOTIDE SEQUENCE</scope>
    <source>
        <strain evidence="1">BKB1-1</strain>
    </source>
</reference>
<dbReference type="InterPro" id="IPR013211">
    <property type="entry name" value="LVIVD"/>
</dbReference>
<dbReference type="SUPFAM" id="SSF69322">
    <property type="entry name" value="Tricorn protease domain 2"/>
    <property type="match status" value="1"/>
</dbReference>
<gene>
    <name evidence="1" type="ORF">N6H18_07470</name>
</gene>
<keyword evidence="2" id="KW-1185">Reference proteome</keyword>
<evidence type="ECO:0000313" key="2">
    <source>
        <dbReference type="Proteomes" id="UP001065174"/>
    </source>
</evidence>
<accession>A0ABY6CTD8</accession>
<organism evidence="1 2">
    <name type="scientific">Reichenbachiella agarivorans</name>
    <dbReference type="NCBI Taxonomy" id="2979464"/>
    <lineage>
        <taxon>Bacteria</taxon>
        <taxon>Pseudomonadati</taxon>
        <taxon>Bacteroidota</taxon>
        <taxon>Cytophagia</taxon>
        <taxon>Cytophagales</taxon>
        <taxon>Reichenbachiellaceae</taxon>
        <taxon>Reichenbachiella</taxon>
    </lineage>
</organism>
<dbReference type="Proteomes" id="UP001065174">
    <property type="component" value="Chromosome"/>
</dbReference>
<protein>
    <recommendedName>
        <fullName evidence="3">LVIVD repeat-containing protein</fullName>
    </recommendedName>
</protein>